<dbReference type="GO" id="GO:0016787">
    <property type="term" value="F:hydrolase activity"/>
    <property type="evidence" value="ECO:0007669"/>
    <property type="project" value="UniProtKB-KW"/>
</dbReference>
<dbReference type="InterPro" id="IPR036514">
    <property type="entry name" value="SGNH_hydro_sf"/>
</dbReference>
<reference evidence="2" key="2">
    <citation type="submission" date="2021-04" db="EMBL/GenBank/DDBJ databases">
        <authorList>
            <person name="Gilroy R."/>
        </authorList>
    </citation>
    <scope>NUCLEOTIDE SEQUENCE</scope>
    <source>
        <strain evidence="2">ChiGjej1B1-98</strain>
    </source>
</reference>
<dbReference type="InterPro" id="IPR013830">
    <property type="entry name" value="SGNH_hydro"/>
</dbReference>
<sequence>MEIRKYVAIGDSFSEGYGDEIDGEGPRGWADLVAGRLATAQDVPVEYANLAIRGRKIAAILDEQLDAAISLAPDVISINGGGNDIMRPRVSPAWVSSRLLIAARRIMAAGITPILVSGANPSGVMPLGSVMQRRGDALADHVQRWTSAFGLPYVNN</sequence>
<dbReference type="InterPro" id="IPR053140">
    <property type="entry name" value="GDSL_Rv0518-like"/>
</dbReference>
<dbReference type="Pfam" id="PF13472">
    <property type="entry name" value="Lipase_GDSL_2"/>
    <property type="match status" value="1"/>
</dbReference>
<protein>
    <submittedName>
        <fullName evidence="2">SGNH/GDSL hydrolase family protein</fullName>
    </submittedName>
</protein>
<organism evidence="2 3">
    <name type="scientific">Candidatus Agrococcus pullicola</name>
    <dbReference type="NCBI Taxonomy" id="2838429"/>
    <lineage>
        <taxon>Bacteria</taxon>
        <taxon>Bacillati</taxon>
        <taxon>Actinomycetota</taxon>
        <taxon>Actinomycetes</taxon>
        <taxon>Micrococcales</taxon>
        <taxon>Microbacteriaceae</taxon>
        <taxon>Agrococcus</taxon>
    </lineage>
</organism>
<evidence type="ECO:0000313" key="2">
    <source>
        <dbReference type="EMBL" id="HIY65924.1"/>
    </source>
</evidence>
<proteinExistence type="predicted"/>
<dbReference type="EMBL" id="DXDC01000191">
    <property type="protein sequence ID" value="HIY65924.1"/>
    <property type="molecule type" value="Genomic_DNA"/>
</dbReference>
<dbReference type="PANTHER" id="PTHR43784:SF2">
    <property type="entry name" value="GDSL-LIKE LIPASE_ACYLHYDROLASE, PUTATIVE (AFU_ORTHOLOGUE AFUA_2G00820)-RELATED"/>
    <property type="match status" value="1"/>
</dbReference>
<comment type="caution">
    <text evidence="2">The sequence shown here is derived from an EMBL/GenBank/DDBJ whole genome shotgun (WGS) entry which is preliminary data.</text>
</comment>
<dbReference type="Proteomes" id="UP000824005">
    <property type="component" value="Unassembled WGS sequence"/>
</dbReference>
<evidence type="ECO:0000313" key="3">
    <source>
        <dbReference type="Proteomes" id="UP000824005"/>
    </source>
</evidence>
<reference evidence="2" key="1">
    <citation type="journal article" date="2021" name="PeerJ">
        <title>Extensive microbial diversity within the chicken gut microbiome revealed by metagenomics and culture.</title>
        <authorList>
            <person name="Gilroy R."/>
            <person name="Ravi A."/>
            <person name="Getino M."/>
            <person name="Pursley I."/>
            <person name="Horton D.L."/>
            <person name="Alikhan N.F."/>
            <person name="Baker D."/>
            <person name="Gharbi K."/>
            <person name="Hall N."/>
            <person name="Watson M."/>
            <person name="Adriaenssens E.M."/>
            <person name="Foster-Nyarko E."/>
            <person name="Jarju S."/>
            <person name="Secka A."/>
            <person name="Antonio M."/>
            <person name="Oren A."/>
            <person name="Chaudhuri R.R."/>
            <person name="La Ragione R."/>
            <person name="Hildebrand F."/>
            <person name="Pallen M.J."/>
        </authorList>
    </citation>
    <scope>NUCLEOTIDE SEQUENCE</scope>
    <source>
        <strain evidence="2">ChiGjej1B1-98</strain>
    </source>
</reference>
<dbReference type="AlphaFoldDB" id="A0A9D1YU89"/>
<dbReference type="Gene3D" id="3.40.50.1110">
    <property type="entry name" value="SGNH hydrolase"/>
    <property type="match status" value="1"/>
</dbReference>
<feature type="domain" description="SGNH hydrolase-type esterase" evidence="1">
    <location>
        <begin position="8"/>
        <end position="155"/>
    </location>
</feature>
<feature type="non-terminal residue" evidence="2">
    <location>
        <position position="156"/>
    </location>
</feature>
<gene>
    <name evidence="2" type="ORF">H9830_06570</name>
</gene>
<keyword evidence="2" id="KW-0378">Hydrolase</keyword>
<name>A0A9D1YU89_9MICO</name>
<dbReference type="SUPFAM" id="SSF52266">
    <property type="entry name" value="SGNH hydrolase"/>
    <property type="match status" value="1"/>
</dbReference>
<accession>A0A9D1YU89</accession>
<dbReference type="PANTHER" id="PTHR43784">
    <property type="entry name" value="GDSL-LIKE LIPASE/ACYLHYDROLASE, PUTATIVE (AFU_ORTHOLOGUE AFUA_2G00820)-RELATED"/>
    <property type="match status" value="1"/>
</dbReference>
<evidence type="ECO:0000259" key="1">
    <source>
        <dbReference type="Pfam" id="PF13472"/>
    </source>
</evidence>
<dbReference type="CDD" id="cd01832">
    <property type="entry name" value="SGNH_hydrolase_like_1"/>
    <property type="match status" value="1"/>
</dbReference>